<protein>
    <submittedName>
        <fullName evidence="1">Uncharacterized protein</fullName>
    </submittedName>
</protein>
<comment type="caution">
    <text evidence="1">The sequence shown here is derived from an EMBL/GenBank/DDBJ whole genome shotgun (WGS) entry which is preliminary data.</text>
</comment>
<proteinExistence type="predicted"/>
<dbReference type="AlphaFoldDB" id="A0A2P6NU93"/>
<name>A0A2P6NU93_9EUKA</name>
<dbReference type="OrthoDB" id="509124at2759"/>
<accession>A0A2P6NU93</accession>
<dbReference type="InterPro" id="IPR023393">
    <property type="entry name" value="START-like_dom_sf"/>
</dbReference>
<dbReference type="Gene3D" id="3.30.530.20">
    <property type="match status" value="1"/>
</dbReference>
<sequence>MSKDTPNIPASSATLALSSKIQIKAPAARVWEILSHFEDYSWSTFTPVVSLPQTLEPGTQGHLDSYVPLTANKPTRVQLTIDEFNAEQRRIVWQGGIGTPHWLLYAQRVQQVTEIDGENCEYEHWESQTGVLARVVKWTQTNNLIECFDRHSQDLKKKAESVDASQQ</sequence>
<organism evidence="1 2">
    <name type="scientific">Planoprotostelium fungivorum</name>
    <dbReference type="NCBI Taxonomy" id="1890364"/>
    <lineage>
        <taxon>Eukaryota</taxon>
        <taxon>Amoebozoa</taxon>
        <taxon>Evosea</taxon>
        <taxon>Variosea</taxon>
        <taxon>Cavosteliida</taxon>
        <taxon>Cavosteliaceae</taxon>
        <taxon>Planoprotostelium</taxon>
    </lineage>
</organism>
<dbReference type="PANTHER" id="PTHR36166:SF1">
    <property type="entry name" value="SRPBCC DOMAIN-CONTAINING PROTEIN"/>
    <property type="match status" value="1"/>
</dbReference>
<dbReference type="EMBL" id="MDYQ01000020">
    <property type="protein sequence ID" value="PRP87506.1"/>
    <property type="molecule type" value="Genomic_DNA"/>
</dbReference>
<dbReference type="InterPro" id="IPR019587">
    <property type="entry name" value="Polyketide_cyclase/dehydratase"/>
</dbReference>
<dbReference type="Pfam" id="PF10604">
    <property type="entry name" value="Polyketide_cyc2"/>
    <property type="match status" value="1"/>
</dbReference>
<dbReference type="PANTHER" id="PTHR36166">
    <property type="entry name" value="CHROMOSOME 9, WHOLE GENOME SHOTGUN SEQUENCE"/>
    <property type="match status" value="1"/>
</dbReference>
<dbReference type="Proteomes" id="UP000241769">
    <property type="component" value="Unassembled WGS sequence"/>
</dbReference>
<evidence type="ECO:0000313" key="1">
    <source>
        <dbReference type="EMBL" id="PRP87506.1"/>
    </source>
</evidence>
<dbReference type="SUPFAM" id="SSF55961">
    <property type="entry name" value="Bet v1-like"/>
    <property type="match status" value="1"/>
</dbReference>
<reference evidence="1 2" key="1">
    <citation type="journal article" date="2018" name="Genome Biol. Evol.">
        <title>Multiple Roots of Fruiting Body Formation in Amoebozoa.</title>
        <authorList>
            <person name="Hillmann F."/>
            <person name="Forbes G."/>
            <person name="Novohradska S."/>
            <person name="Ferling I."/>
            <person name="Riege K."/>
            <person name="Groth M."/>
            <person name="Westermann M."/>
            <person name="Marz M."/>
            <person name="Spaller T."/>
            <person name="Winckler T."/>
            <person name="Schaap P."/>
            <person name="Glockner G."/>
        </authorList>
    </citation>
    <scope>NUCLEOTIDE SEQUENCE [LARGE SCALE GENOMIC DNA]</scope>
    <source>
        <strain evidence="1 2">Jena</strain>
    </source>
</reference>
<evidence type="ECO:0000313" key="2">
    <source>
        <dbReference type="Proteomes" id="UP000241769"/>
    </source>
</evidence>
<dbReference type="InParanoid" id="A0A2P6NU93"/>
<gene>
    <name evidence="1" type="ORF">PROFUN_00717</name>
</gene>
<keyword evidence="2" id="KW-1185">Reference proteome</keyword>
<dbReference type="CDD" id="cd07822">
    <property type="entry name" value="SRPBCC_4"/>
    <property type="match status" value="1"/>
</dbReference>